<evidence type="ECO:0000313" key="10">
    <source>
        <dbReference type="Proteomes" id="UP001652625"/>
    </source>
</evidence>
<feature type="compositionally biased region" description="Polar residues" evidence="6">
    <location>
        <begin position="542"/>
        <end position="562"/>
    </location>
</feature>
<protein>
    <recommendedName>
        <fullName evidence="1">protein-tyrosine-phosphatase</fullName>
        <ecNumber evidence="1">3.1.3.48</ecNumber>
    </recommendedName>
</protein>
<dbReference type="Pfam" id="PF00102">
    <property type="entry name" value="Y_phosphatase"/>
    <property type="match status" value="1"/>
</dbReference>
<dbReference type="Proteomes" id="UP001652625">
    <property type="component" value="Chromosome 03"/>
</dbReference>
<dbReference type="PROSITE" id="PS50056">
    <property type="entry name" value="TYR_PHOSPHATASE_2"/>
    <property type="match status" value="1"/>
</dbReference>
<feature type="domain" description="Tyrosine specific protein phosphatases" evidence="9">
    <location>
        <begin position="420"/>
        <end position="496"/>
    </location>
</feature>
<dbReference type="PRINTS" id="PR00700">
    <property type="entry name" value="PRTYPHPHTASE"/>
</dbReference>
<sequence>MSLKWFHSSLNGSQAEELLTPLADGSFLVRPSESKHGDFTISVKCNGKVTHIKIQNDGDSFLLIGSPDPFPTLESLVSHYRNTPNSIKEKSGVFIELLYPVRSTDPTTERWYHGSIGAKEAERMLLSKGRLGSYLVRESQSQPGQFVLVVKCANGVQQVIISCRNNKYEIKSGPSFSSLQELIEYYVMNPKLHDVKDQSPIKLREPFQSTSFVASSINDRIAVLHKQYKNGVSGFREEFEQLQRFDQNDGVYTTNDGLLEGNRWKNRYKNILPYDHSRVRIKGSDLSDPSRDYINASYIDVELKTWKVKYIAAQGCLNSTMNSFWDMVYQHNSYIIVMLTNEMEGDKNKCAKYWPDLGLSSEYGKIVVDNMLEHQNKHFVMRELRVYHTDKAKKPPHMVYQYHFTDWPDHDAPADQGIVLGFLNEVHTKHSQCGRNAPIVVHCSAGIGRTGTVIVIDILMHLLDEQGLDAEIDIQRTTQLLRTQRAGMVQTELQYKFIYEAIKHFIEVESKREAVKKENLTSTSVVSLYGNLDFSNSVENIPKSSSNDVVKSSAPRFQSSSVYVKPTSPKNGGIPQRTNATRARVSTEPLLNTKTSNSKNK</sequence>
<evidence type="ECO:0000256" key="1">
    <source>
        <dbReference type="ARBA" id="ARBA00013064"/>
    </source>
</evidence>
<dbReference type="InterPro" id="IPR003595">
    <property type="entry name" value="Tyr_Pase_cat"/>
</dbReference>
<dbReference type="InterPro" id="IPR016130">
    <property type="entry name" value="Tyr_Pase_AS"/>
</dbReference>
<dbReference type="Gene3D" id="3.30.505.10">
    <property type="entry name" value="SH2 domain"/>
    <property type="match status" value="2"/>
</dbReference>
<dbReference type="RefSeq" id="XP_065649932.1">
    <property type="nucleotide sequence ID" value="XM_065793860.1"/>
</dbReference>
<dbReference type="InterPro" id="IPR052123">
    <property type="entry name" value="Non-rcpt_Tyr_Phosphatase"/>
</dbReference>
<dbReference type="SMART" id="SM00194">
    <property type="entry name" value="PTPc"/>
    <property type="match status" value="1"/>
</dbReference>
<keyword evidence="10" id="KW-1185">Reference proteome</keyword>
<dbReference type="SMART" id="SM00404">
    <property type="entry name" value="PTPc_motif"/>
    <property type="match status" value="1"/>
</dbReference>
<keyword evidence="3" id="KW-0904">Protein phosphatase</keyword>
<organism evidence="10 11">
    <name type="scientific">Hydra vulgaris</name>
    <name type="common">Hydra</name>
    <name type="synonym">Hydra attenuata</name>
    <dbReference type="NCBI Taxonomy" id="6087"/>
    <lineage>
        <taxon>Eukaryota</taxon>
        <taxon>Metazoa</taxon>
        <taxon>Cnidaria</taxon>
        <taxon>Hydrozoa</taxon>
        <taxon>Hydroidolina</taxon>
        <taxon>Anthoathecata</taxon>
        <taxon>Aplanulata</taxon>
        <taxon>Hydridae</taxon>
        <taxon>Hydra</taxon>
    </lineage>
</organism>
<dbReference type="SUPFAM" id="SSF55550">
    <property type="entry name" value="SH2 domain"/>
    <property type="match status" value="2"/>
</dbReference>
<feature type="domain" description="Tyrosine-protein phosphatase" evidence="8">
    <location>
        <begin position="235"/>
        <end position="505"/>
    </location>
</feature>
<dbReference type="InterPro" id="IPR029021">
    <property type="entry name" value="Prot-tyrosine_phosphatase-like"/>
</dbReference>
<evidence type="ECO:0000259" key="8">
    <source>
        <dbReference type="PROSITE" id="PS50055"/>
    </source>
</evidence>
<dbReference type="PROSITE" id="PS50055">
    <property type="entry name" value="TYR_PHOSPHATASE_PTP"/>
    <property type="match status" value="1"/>
</dbReference>
<keyword evidence="2" id="KW-0378">Hydrolase</keyword>
<dbReference type="GeneID" id="100210713"/>
<dbReference type="PANTHER" id="PTHR46257:SF3">
    <property type="entry name" value="TYROSINE-PROTEIN PHOSPHATASE CORKSCREW"/>
    <property type="match status" value="1"/>
</dbReference>
<evidence type="ECO:0000256" key="6">
    <source>
        <dbReference type="SAM" id="MobiDB-lite"/>
    </source>
</evidence>
<dbReference type="Pfam" id="PF00017">
    <property type="entry name" value="SH2"/>
    <property type="match status" value="2"/>
</dbReference>
<dbReference type="SUPFAM" id="SSF52799">
    <property type="entry name" value="(Phosphotyrosine protein) phosphatases II"/>
    <property type="match status" value="1"/>
</dbReference>
<evidence type="ECO:0000259" key="7">
    <source>
        <dbReference type="PROSITE" id="PS50001"/>
    </source>
</evidence>
<dbReference type="InterPro" id="IPR000387">
    <property type="entry name" value="Tyr_Pase_dom"/>
</dbReference>
<evidence type="ECO:0000256" key="5">
    <source>
        <dbReference type="PROSITE-ProRule" id="PRU00191"/>
    </source>
</evidence>
<evidence type="ECO:0000259" key="9">
    <source>
        <dbReference type="PROSITE" id="PS50056"/>
    </source>
</evidence>
<feature type="region of interest" description="Disordered" evidence="6">
    <location>
        <begin position="542"/>
        <end position="601"/>
    </location>
</feature>
<gene>
    <name evidence="11" type="primary">LOC100210713</name>
</gene>
<feature type="domain" description="SH2" evidence="7">
    <location>
        <begin position="5"/>
        <end position="101"/>
    </location>
</feature>
<proteinExistence type="predicted"/>
<evidence type="ECO:0000256" key="2">
    <source>
        <dbReference type="ARBA" id="ARBA00022801"/>
    </source>
</evidence>
<evidence type="ECO:0000256" key="3">
    <source>
        <dbReference type="ARBA" id="ARBA00022912"/>
    </source>
</evidence>
<feature type="domain" description="SH2" evidence="7">
    <location>
        <begin position="111"/>
        <end position="207"/>
    </location>
</feature>
<keyword evidence="4 5" id="KW-0727">SH2 domain</keyword>
<dbReference type="PANTHER" id="PTHR46257">
    <property type="entry name" value="TYROSINE-PROTEIN PHOSPHATASE CORKSCREW"/>
    <property type="match status" value="1"/>
</dbReference>
<dbReference type="InterPro" id="IPR000980">
    <property type="entry name" value="SH2"/>
</dbReference>
<evidence type="ECO:0000256" key="4">
    <source>
        <dbReference type="ARBA" id="ARBA00022999"/>
    </source>
</evidence>
<dbReference type="PROSITE" id="PS50001">
    <property type="entry name" value="SH2"/>
    <property type="match status" value="2"/>
</dbReference>
<dbReference type="EC" id="3.1.3.48" evidence="1"/>
<reference evidence="11" key="1">
    <citation type="submission" date="2025-08" db="UniProtKB">
        <authorList>
            <consortium name="RefSeq"/>
        </authorList>
    </citation>
    <scope>IDENTIFICATION</scope>
</reference>
<dbReference type="PROSITE" id="PS00383">
    <property type="entry name" value="TYR_PHOSPHATASE_1"/>
    <property type="match status" value="1"/>
</dbReference>
<dbReference type="PRINTS" id="PR00401">
    <property type="entry name" value="SH2DOMAIN"/>
</dbReference>
<accession>A0ABM4BLI1</accession>
<name>A0ABM4BLI1_HYDVU</name>
<dbReference type="InterPro" id="IPR036860">
    <property type="entry name" value="SH2_dom_sf"/>
</dbReference>
<feature type="compositionally biased region" description="Polar residues" evidence="6">
    <location>
        <begin position="589"/>
        <end position="601"/>
    </location>
</feature>
<dbReference type="InterPro" id="IPR000242">
    <property type="entry name" value="PTP_cat"/>
</dbReference>
<evidence type="ECO:0000313" key="11">
    <source>
        <dbReference type="RefSeq" id="XP_065649932.1"/>
    </source>
</evidence>
<dbReference type="SMART" id="SM00252">
    <property type="entry name" value="SH2"/>
    <property type="match status" value="2"/>
</dbReference>
<dbReference type="Gene3D" id="3.90.190.10">
    <property type="entry name" value="Protein tyrosine phosphatase superfamily"/>
    <property type="match status" value="1"/>
</dbReference>